<evidence type="ECO:0008006" key="9">
    <source>
        <dbReference type="Google" id="ProtNLM"/>
    </source>
</evidence>
<feature type="chain" id="PRO_5020780092" description="Periplasmic heavy metal sensor" evidence="6">
    <location>
        <begin position="23"/>
        <end position="276"/>
    </location>
</feature>
<organism evidence="7 8">
    <name type="scientific">Alteromonas portus</name>
    <dbReference type="NCBI Taxonomy" id="2565549"/>
    <lineage>
        <taxon>Bacteria</taxon>
        <taxon>Pseudomonadati</taxon>
        <taxon>Pseudomonadota</taxon>
        <taxon>Gammaproteobacteria</taxon>
        <taxon>Alteromonadales</taxon>
        <taxon>Alteromonadaceae</taxon>
        <taxon>Alteromonas/Salinimonas group</taxon>
        <taxon>Alteromonas</taxon>
    </lineage>
</organism>
<dbReference type="InterPro" id="IPR052211">
    <property type="entry name" value="Cpx_auxiliary_protein"/>
</dbReference>
<dbReference type="Proteomes" id="UP000305471">
    <property type="component" value="Unassembled WGS sequence"/>
</dbReference>
<evidence type="ECO:0000313" key="8">
    <source>
        <dbReference type="Proteomes" id="UP000305471"/>
    </source>
</evidence>
<dbReference type="PANTHER" id="PTHR38102">
    <property type="entry name" value="PERIPLASMIC CHAPERONE SPY"/>
    <property type="match status" value="1"/>
</dbReference>
<evidence type="ECO:0000313" key="7">
    <source>
        <dbReference type="EMBL" id="TKB01155.1"/>
    </source>
</evidence>
<dbReference type="InterPro" id="IPR012899">
    <property type="entry name" value="LTXXQ"/>
</dbReference>
<proteinExistence type="inferred from homology"/>
<evidence type="ECO:0000256" key="1">
    <source>
        <dbReference type="ARBA" id="ARBA00004418"/>
    </source>
</evidence>
<keyword evidence="8" id="KW-1185">Reference proteome</keyword>
<keyword evidence="3 6" id="KW-0732">Signal</keyword>
<feature type="compositionally biased region" description="Basic and acidic residues" evidence="5">
    <location>
        <begin position="153"/>
        <end position="164"/>
    </location>
</feature>
<reference evidence="7 8" key="1">
    <citation type="submission" date="2019-04" db="EMBL/GenBank/DDBJ databases">
        <title>Alteromonas portus sp. nov., an alginate lyase-excreting marine bacterium.</title>
        <authorList>
            <person name="Huang H."/>
            <person name="Mo K."/>
            <person name="Bao S."/>
        </authorList>
    </citation>
    <scope>NUCLEOTIDE SEQUENCE [LARGE SCALE GENOMIC DNA]</scope>
    <source>
        <strain evidence="7 8">HB161718</strain>
    </source>
</reference>
<evidence type="ECO:0000256" key="5">
    <source>
        <dbReference type="SAM" id="MobiDB-lite"/>
    </source>
</evidence>
<dbReference type="EMBL" id="SWCO01000011">
    <property type="protein sequence ID" value="TKB01155.1"/>
    <property type="molecule type" value="Genomic_DNA"/>
</dbReference>
<sequence>MKKLLIAGATVAAIGLGSFAIAQPAGPGVRHHEPVKEIVKHLRGLSLSDAQREEIKTLVSAFKDANPRPVFGDVEKPSFDFASATEAQISTFIQDEIEKRNAKHYAFAQLRHDIYNVLSEDQKATILAREAQREIKDKTHRDAFANQKQHGMKRMDREGKNDRRKPDDFLFEGIELSDEQIASLAQLRESSKDTVKANRKALRSLKDAQRDLIRSQSFSKESWDALISEYSDVLVSAGVERAKQRQAMLQVLTSEQQAKLKALHEEERKLHELFRP</sequence>
<dbReference type="AlphaFoldDB" id="A0A4U0ZBL4"/>
<comment type="similarity">
    <text evidence="2">Belongs to the CpxP/Spy family.</text>
</comment>
<comment type="caution">
    <text evidence="7">The sequence shown here is derived from an EMBL/GenBank/DDBJ whole genome shotgun (WGS) entry which is preliminary data.</text>
</comment>
<dbReference type="GO" id="GO:0051082">
    <property type="term" value="F:unfolded protein binding"/>
    <property type="evidence" value="ECO:0007669"/>
    <property type="project" value="TreeGrafter"/>
</dbReference>
<name>A0A4U0ZBL4_9ALTE</name>
<gene>
    <name evidence="7" type="ORF">E5672_18190</name>
</gene>
<evidence type="ECO:0000256" key="2">
    <source>
        <dbReference type="ARBA" id="ARBA00008441"/>
    </source>
</evidence>
<accession>A0A4U0ZBL4</accession>
<dbReference type="PANTHER" id="PTHR38102:SF1">
    <property type="entry name" value="PERIPLASMIC CHAPERONE SPY"/>
    <property type="match status" value="1"/>
</dbReference>
<dbReference type="Gene3D" id="1.20.120.1490">
    <property type="match status" value="2"/>
</dbReference>
<dbReference type="GO" id="GO:0030288">
    <property type="term" value="C:outer membrane-bounded periplasmic space"/>
    <property type="evidence" value="ECO:0007669"/>
    <property type="project" value="TreeGrafter"/>
</dbReference>
<evidence type="ECO:0000256" key="4">
    <source>
        <dbReference type="ARBA" id="ARBA00022764"/>
    </source>
</evidence>
<evidence type="ECO:0000256" key="3">
    <source>
        <dbReference type="ARBA" id="ARBA00022729"/>
    </source>
</evidence>
<feature type="region of interest" description="Disordered" evidence="5">
    <location>
        <begin position="137"/>
        <end position="164"/>
    </location>
</feature>
<feature type="signal peptide" evidence="6">
    <location>
        <begin position="1"/>
        <end position="22"/>
    </location>
</feature>
<protein>
    <recommendedName>
        <fullName evidence="9">Periplasmic heavy metal sensor</fullName>
    </recommendedName>
</protein>
<dbReference type="CDD" id="cd09916">
    <property type="entry name" value="CpxP_like"/>
    <property type="match status" value="1"/>
</dbReference>
<keyword evidence="4" id="KW-0574">Periplasm</keyword>
<evidence type="ECO:0000256" key="6">
    <source>
        <dbReference type="SAM" id="SignalP"/>
    </source>
</evidence>
<dbReference type="Pfam" id="PF07813">
    <property type="entry name" value="LTXXQ"/>
    <property type="match status" value="2"/>
</dbReference>
<dbReference type="OrthoDB" id="6336317at2"/>
<comment type="subcellular location">
    <subcellularLocation>
        <location evidence="1">Periplasm</location>
    </subcellularLocation>
</comment>
<dbReference type="RefSeq" id="WP_136783582.1">
    <property type="nucleotide sequence ID" value="NZ_SWCO01000011.1"/>
</dbReference>